<evidence type="ECO:0000256" key="7">
    <source>
        <dbReference type="ARBA" id="ARBA00022975"/>
    </source>
</evidence>
<evidence type="ECO:0000256" key="4">
    <source>
        <dbReference type="ARBA" id="ARBA00005359"/>
    </source>
</evidence>
<dbReference type="GO" id="GO:0106430">
    <property type="term" value="F:dihydroorotate dehydrogenase (quinone) activity"/>
    <property type="evidence" value="ECO:0007669"/>
    <property type="project" value="UniProtKB-EC"/>
</dbReference>
<feature type="binding site" evidence="11">
    <location>
        <position position="85"/>
    </location>
    <ligand>
        <name>FMN</name>
        <dbReference type="ChEBI" id="CHEBI:58210"/>
    </ligand>
</feature>
<dbReference type="GO" id="GO:0006207">
    <property type="term" value="P:'de novo' pyrimidine nucleobase biosynthetic process"/>
    <property type="evidence" value="ECO:0007669"/>
    <property type="project" value="UniProtKB-UniRule"/>
</dbReference>
<comment type="function">
    <text evidence="1 11">Catalyzes the conversion of dihydroorotate to orotate with quinone as electron acceptor.</text>
</comment>
<dbReference type="RefSeq" id="WP_183316658.1">
    <property type="nucleotide sequence ID" value="NZ_JACIEN010000002.1"/>
</dbReference>
<dbReference type="Proteomes" id="UP000577362">
    <property type="component" value="Unassembled WGS sequence"/>
</dbReference>
<feature type="binding site" evidence="11">
    <location>
        <position position="139"/>
    </location>
    <ligand>
        <name>FMN</name>
        <dbReference type="ChEBI" id="CHEBI:58210"/>
    </ligand>
</feature>
<protein>
    <recommendedName>
        <fullName evidence="11">Dihydroorotate dehydrogenase (quinone)</fullName>
        <ecNumber evidence="11">1.3.5.2</ecNumber>
    </recommendedName>
    <alternativeName>
        <fullName evidence="11">DHOdehase</fullName>
        <shortName evidence="11">DHOD</shortName>
        <shortName evidence="11">DHODase</shortName>
    </alternativeName>
    <alternativeName>
        <fullName evidence="11">Dihydroorotate oxidase</fullName>
    </alternativeName>
</protein>
<feature type="binding site" evidence="11">
    <location>
        <begin position="61"/>
        <end position="65"/>
    </location>
    <ligand>
        <name>FMN</name>
        <dbReference type="ChEBI" id="CHEBI:58210"/>
    </ligand>
</feature>
<dbReference type="GO" id="GO:0044205">
    <property type="term" value="P:'de novo' UMP biosynthetic process"/>
    <property type="evidence" value="ECO:0007669"/>
    <property type="project" value="UniProtKB-UniRule"/>
</dbReference>
<dbReference type="SUPFAM" id="SSF51395">
    <property type="entry name" value="FMN-linked oxidoreductases"/>
    <property type="match status" value="1"/>
</dbReference>
<feature type="binding site" evidence="11">
    <location>
        <position position="214"/>
    </location>
    <ligand>
        <name>FMN</name>
        <dbReference type="ChEBI" id="CHEBI:58210"/>
    </ligand>
</feature>
<dbReference type="GO" id="GO:0005886">
    <property type="term" value="C:plasma membrane"/>
    <property type="evidence" value="ECO:0007669"/>
    <property type="project" value="UniProtKB-SubCell"/>
</dbReference>
<dbReference type="Pfam" id="PF01180">
    <property type="entry name" value="DHO_dh"/>
    <property type="match status" value="1"/>
</dbReference>
<evidence type="ECO:0000313" key="14">
    <source>
        <dbReference type="Proteomes" id="UP000577362"/>
    </source>
</evidence>
<dbReference type="EMBL" id="JACIEN010000002">
    <property type="protein sequence ID" value="MBB4017266.1"/>
    <property type="molecule type" value="Genomic_DNA"/>
</dbReference>
<keyword evidence="6 11" id="KW-0288">FMN</keyword>
<evidence type="ECO:0000256" key="6">
    <source>
        <dbReference type="ARBA" id="ARBA00022643"/>
    </source>
</evidence>
<comment type="cofactor">
    <cofactor evidence="11">
        <name>FMN</name>
        <dbReference type="ChEBI" id="CHEBI:58210"/>
    </cofactor>
    <text evidence="11">Binds 1 FMN per subunit.</text>
</comment>
<dbReference type="GO" id="GO:0005737">
    <property type="term" value="C:cytoplasm"/>
    <property type="evidence" value="ECO:0007669"/>
    <property type="project" value="InterPro"/>
</dbReference>
<feature type="binding site" evidence="11">
    <location>
        <position position="170"/>
    </location>
    <ligand>
        <name>substrate</name>
    </ligand>
</feature>
<evidence type="ECO:0000259" key="12">
    <source>
        <dbReference type="Pfam" id="PF01180"/>
    </source>
</evidence>
<evidence type="ECO:0000256" key="5">
    <source>
        <dbReference type="ARBA" id="ARBA00022630"/>
    </source>
</evidence>
<feature type="binding site" evidence="11">
    <location>
        <position position="170"/>
    </location>
    <ligand>
        <name>FMN</name>
        <dbReference type="ChEBI" id="CHEBI:58210"/>
    </ligand>
</feature>
<reference evidence="13 14" key="1">
    <citation type="submission" date="2020-08" db="EMBL/GenBank/DDBJ databases">
        <title>Genomic Encyclopedia of Type Strains, Phase IV (KMG-IV): sequencing the most valuable type-strain genomes for metagenomic binning, comparative biology and taxonomic classification.</title>
        <authorList>
            <person name="Goeker M."/>
        </authorList>
    </citation>
    <scope>NUCLEOTIDE SEQUENCE [LARGE SCALE GENOMIC DNA]</scope>
    <source>
        <strain evidence="13 14">DSM 103737</strain>
    </source>
</reference>
<dbReference type="InterPro" id="IPR005720">
    <property type="entry name" value="Dihydroorotate_DH_cat"/>
</dbReference>
<comment type="pathway">
    <text evidence="3 11">Pyrimidine metabolism; UMP biosynthesis via de novo pathway; orotate from (S)-dihydroorotate (quinone route): step 1/1.</text>
</comment>
<feature type="binding site" evidence="11">
    <location>
        <begin position="316"/>
        <end position="317"/>
    </location>
    <ligand>
        <name>FMN</name>
        <dbReference type="ChEBI" id="CHEBI:58210"/>
    </ligand>
</feature>
<keyword evidence="11" id="KW-1003">Cell membrane</keyword>
<comment type="similarity">
    <text evidence="4 11">Belongs to the dihydroorotate dehydrogenase family. Type 2 subfamily.</text>
</comment>
<dbReference type="NCBIfam" id="TIGR01036">
    <property type="entry name" value="pyrD_sub2"/>
    <property type="match status" value="1"/>
</dbReference>
<dbReference type="AlphaFoldDB" id="A0A840C2V5"/>
<comment type="subcellular location">
    <subcellularLocation>
        <location evidence="11">Cell membrane</location>
        <topology evidence="11">Peripheral membrane protein</topology>
    </subcellularLocation>
    <subcellularLocation>
        <location evidence="2">Membrane</location>
    </subcellularLocation>
</comment>
<feature type="binding site" evidence="11">
    <location>
        <begin position="243"/>
        <end position="244"/>
    </location>
    <ligand>
        <name>substrate</name>
    </ligand>
</feature>
<dbReference type="NCBIfam" id="NF003652">
    <property type="entry name" value="PRK05286.2-5"/>
    <property type="match status" value="1"/>
</dbReference>
<feature type="active site" description="Nucleophile" evidence="11">
    <location>
        <position position="173"/>
    </location>
</feature>
<comment type="catalytic activity">
    <reaction evidence="10 11">
        <text>(S)-dihydroorotate + a quinone = orotate + a quinol</text>
        <dbReference type="Rhea" id="RHEA:30187"/>
        <dbReference type="ChEBI" id="CHEBI:24646"/>
        <dbReference type="ChEBI" id="CHEBI:30839"/>
        <dbReference type="ChEBI" id="CHEBI:30864"/>
        <dbReference type="ChEBI" id="CHEBI:132124"/>
        <dbReference type="EC" id="1.3.5.2"/>
    </reaction>
</comment>
<feature type="binding site" evidence="11">
    <location>
        <position position="65"/>
    </location>
    <ligand>
        <name>substrate</name>
    </ligand>
</feature>
<sequence>MFSLLASFARPALLALDPELGHRLAIRALSMVSAATPEADAPALGVKAFGLDFPNPVGLAAGFDKNAEAVEGALGLGFGFVEVGTMTPRPQPGNSRPRLFRLVRDEAVINRLGFNNEGHAAGVARLRRRGGRPGIVGVNIGANKDTEDRISDYVAGIRAFAPHAAYFTVNISSPNTPGLRDLQHAAALDELIARVLDMRDAVAEENGRRPVLIKIAPDLTLPELDAVVSVARRRSIDGLIVSNTTVTRPPGLVETMVGQEAGGLSGKPLFPLATAMLAATYQRVEGAFPLIGVGGIDSAETAWTKITAGATLLQLYTALVYKGPGLVRDIKEGLRARLARERLGNLSSVVGRNAADLALKA</sequence>
<feature type="domain" description="Dihydroorotate dehydrogenase catalytic" evidence="12">
    <location>
        <begin position="44"/>
        <end position="338"/>
    </location>
</feature>
<dbReference type="InterPro" id="IPR001295">
    <property type="entry name" value="Dihydroorotate_DH_CS"/>
</dbReference>
<dbReference type="PROSITE" id="PS00912">
    <property type="entry name" value="DHODEHASE_2"/>
    <property type="match status" value="1"/>
</dbReference>
<proteinExistence type="inferred from homology"/>
<keyword evidence="5 11" id="KW-0285">Flavoprotein</keyword>
<evidence type="ECO:0000256" key="1">
    <source>
        <dbReference type="ARBA" id="ARBA00003125"/>
    </source>
</evidence>
<feature type="binding site" evidence="11">
    <location>
        <position position="242"/>
    </location>
    <ligand>
        <name>FMN</name>
        <dbReference type="ChEBI" id="CHEBI:58210"/>
    </ligand>
</feature>
<evidence type="ECO:0000256" key="11">
    <source>
        <dbReference type="HAMAP-Rule" id="MF_00225"/>
    </source>
</evidence>
<gene>
    <name evidence="11" type="primary">pyrD</name>
    <name evidence="13" type="ORF">GGR16_002295</name>
</gene>
<keyword evidence="14" id="KW-1185">Reference proteome</keyword>
<dbReference type="PANTHER" id="PTHR48109:SF4">
    <property type="entry name" value="DIHYDROOROTATE DEHYDROGENASE (QUINONE), MITOCHONDRIAL"/>
    <property type="match status" value="1"/>
</dbReference>
<dbReference type="InterPro" id="IPR005719">
    <property type="entry name" value="Dihydroorotate_DH_2"/>
</dbReference>
<keyword evidence="9 11" id="KW-0472">Membrane</keyword>
<keyword evidence="7 11" id="KW-0665">Pyrimidine biosynthesis</keyword>
<dbReference type="NCBIfam" id="NF003645">
    <property type="entry name" value="PRK05286.1-2"/>
    <property type="match status" value="1"/>
</dbReference>
<feature type="binding site" evidence="11">
    <location>
        <position position="266"/>
    </location>
    <ligand>
        <name>FMN</name>
        <dbReference type="ChEBI" id="CHEBI:58210"/>
    </ligand>
</feature>
<feature type="binding site" evidence="11">
    <location>
        <position position="175"/>
    </location>
    <ligand>
        <name>substrate</name>
    </ligand>
</feature>
<comment type="subunit">
    <text evidence="11">Monomer.</text>
</comment>
<accession>A0A840C2V5</accession>
<evidence type="ECO:0000256" key="3">
    <source>
        <dbReference type="ARBA" id="ARBA00005161"/>
    </source>
</evidence>
<evidence type="ECO:0000256" key="8">
    <source>
        <dbReference type="ARBA" id="ARBA00023002"/>
    </source>
</evidence>
<evidence type="ECO:0000256" key="9">
    <source>
        <dbReference type="ARBA" id="ARBA00023136"/>
    </source>
</evidence>
<organism evidence="13 14">
    <name type="scientific">Chelatococcus caeni</name>
    <dbReference type="NCBI Taxonomy" id="1348468"/>
    <lineage>
        <taxon>Bacteria</taxon>
        <taxon>Pseudomonadati</taxon>
        <taxon>Pseudomonadota</taxon>
        <taxon>Alphaproteobacteria</taxon>
        <taxon>Hyphomicrobiales</taxon>
        <taxon>Chelatococcaceae</taxon>
        <taxon>Chelatococcus</taxon>
    </lineage>
</organism>
<keyword evidence="8 11" id="KW-0560">Oxidoreductase</keyword>
<evidence type="ECO:0000256" key="2">
    <source>
        <dbReference type="ARBA" id="ARBA00004370"/>
    </source>
</evidence>
<evidence type="ECO:0000313" key="13">
    <source>
        <dbReference type="EMBL" id="MBB4017266.1"/>
    </source>
</evidence>
<dbReference type="CDD" id="cd04738">
    <property type="entry name" value="DHOD_2_like"/>
    <property type="match status" value="1"/>
</dbReference>
<name>A0A840C2V5_9HYPH</name>
<dbReference type="HAMAP" id="MF_00225">
    <property type="entry name" value="DHO_dh_type2"/>
    <property type="match status" value="1"/>
</dbReference>
<evidence type="ECO:0000256" key="10">
    <source>
        <dbReference type="ARBA" id="ARBA00048639"/>
    </source>
</evidence>
<feature type="binding site" evidence="11">
    <location>
        <begin position="110"/>
        <end position="114"/>
    </location>
    <ligand>
        <name>substrate</name>
    </ligand>
</feature>
<dbReference type="InterPro" id="IPR013785">
    <property type="entry name" value="Aldolase_TIM"/>
</dbReference>
<comment type="caution">
    <text evidence="13">The sequence shown here is derived from an EMBL/GenBank/DDBJ whole genome shotgun (WGS) entry which is preliminary data.</text>
</comment>
<dbReference type="EC" id="1.3.5.2" evidence="11"/>
<dbReference type="UniPathway" id="UPA00070">
    <property type="reaction ID" value="UER00946"/>
</dbReference>
<dbReference type="Gene3D" id="3.20.20.70">
    <property type="entry name" value="Aldolase class I"/>
    <property type="match status" value="1"/>
</dbReference>
<dbReference type="PANTHER" id="PTHR48109">
    <property type="entry name" value="DIHYDROOROTATE DEHYDROGENASE (QUINONE), MITOCHONDRIAL-RELATED"/>
    <property type="match status" value="1"/>
</dbReference>
<feature type="binding site" evidence="11">
    <location>
        <position position="295"/>
    </location>
    <ligand>
        <name>FMN</name>
        <dbReference type="ChEBI" id="CHEBI:58210"/>
    </ligand>
</feature>
<dbReference type="InterPro" id="IPR050074">
    <property type="entry name" value="DHO_dehydrogenase"/>
</dbReference>